<dbReference type="EMBL" id="JAAAJB010000167">
    <property type="protein sequence ID" value="KAG0263198.1"/>
    <property type="molecule type" value="Genomic_DNA"/>
</dbReference>
<evidence type="ECO:0000313" key="7">
    <source>
        <dbReference type="Proteomes" id="UP000807716"/>
    </source>
</evidence>
<evidence type="ECO:0000256" key="1">
    <source>
        <dbReference type="ARBA" id="ARBA00004173"/>
    </source>
</evidence>
<keyword evidence="7" id="KW-1185">Reference proteome</keyword>
<dbReference type="PANTHER" id="PTHR47677">
    <property type="entry name" value="CYTOCHROME C OXIDASE ASSEMBLY FACTOR 6"/>
    <property type="match status" value="1"/>
</dbReference>
<comment type="subcellular location">
    <subcellularLocation>
        <location evidence="1">Mitochondrion</location>
    </subcellularLocation>
</comment>
<evidence type="ECO:0000256" key="2">
    <source>
        <dbReference type="ARBA" id="ARBA00006425"/>
    </source>
</evidence>
<dbReference type="SUPFAM" id="SSF47694">
    <property type="entry name" value="Cytochrome c oxidase subunit h"/>
    <property type="match status" value="1"/>
</dbReference>
<dbReference type="PANTHER" id="PTHR47677:SF1">
    <property type="entry name" value="CYTOCHROME C OXIDASE ASSEMBLY FACTOR 6"/>
    <property type="match status" value="1"/>
</dbReference>
<feature type="coiled-coil region" evidence="5">
    <location>
        <begin position="78"/>
        <end position="105"/>
    </location>
</feature>
<name>A0A9P6QAU2_9FUNG</name>
<evidence type="ECO:0000256" key="3">
    <source>
        <dbReference type="ARBA" id="ARBA00023128"/>
    </source>
</evidence>
<proteinExistence type="inferred from homology"/>
<dbReference type="AlphaFoldDB" id="A0A9P6QAU2"/>
<evidence type="ECO:0008006" key="8">
    <source>
        <dbReference type="Google" id="ProtNLM"/>
    </source>
</evidence>
<dbReference type="Pfam" id="PF02297">
    <property type="entry name" value="COX6B"/>
    <property type="match status" value="1"/>
</dbReference>
<keyword evidence="5" id="KW-0175">Coiled coil</keyword>
<sequence>MQEDNVKHPSRKDRQECWNARDAFFACLDDAKVVDPAKPEAQSVCPDLRKLYESKCMKSWADYFNKRRVLAVEQKDMLEQMRAQHKAVADRLAAQEAAAKEAEAKKNAQE</sequence>
<gene>
    <name evidence="6" type="ORF">DFQ27_001884</name>
</gene>
<organism evidence="6 7">
    <name type="scientific">Actinomortierella ambigua</name>
    <dbReference type="NCBI Taxonomy" id="1343610"/>
    <lineage>
        <taxon>Eukaryota</taxon>
        <taxon>Fungi</taxon>
        <taxon>Fungi incertae sedis</taxon>
        <taxon>Mucoromycota</taxon>
        <taxon>Mortierellomycotina</taxon>
        <taxon>Mortierellomycetes</taxon>
        <taxon>Mortierellales</taxon>
        <taxon>Mortierellaceae</taxon>
        <taxon>Actinomortierella</taxon>
    </lineage>
</organism>
<dbReference type="GO" id="GO:0005739">
    <property type="term" value="C:mitochondrion"/>
    <property type="evidence" value="ECO:0007669"/>
    <property type="project" value="UniProtKB-SubCell"/>
</dbReference>
<dbReference type="InterPro" id="IPR048280">
    <property type="entry name" value="COX6B-like"/>
</dbReference>
<keyword evidence="4" id="KW-1015">Disulfide bond</keyword>
<dbReference type="InterPro" id="IPR036549">
    <property type="entry name" value="CX6/COA6-like_sf"/>
</dbReference>
<keyword evidence="3" id="KW-0496">Mitochondrion</keyword>
<dbReference type="InterPro" id="IPR048281">
    <property type="entry name" value="COA6_fun"/>
</dbReference>
<protein>
    <recommendedName>
        <fullName evidence="8">Cytochrome c oxidase assembly factor 6</fullName>
    </recommendedName>
</protein>
<evidence type="ECO:0000256" key="5">
    <source>
        <dbReference type="SAM" id="Coils"/>
    </source>
</evidence>
<evidence type="ECO:0000313" key="6">
    <source>
        <dbReference type="EMBL" id="KAG0263198.1"/>
    </source>
</evidence>
<evidence type="ECO:0000256" key="4">
    <source>
        <dbReference type="ARBA" id="ARBA00023157"/>
    </source>
</evidence>
<accession>A0A9P6QAU2</accession>
<dbReference type="OrthoDB" id="5545577at2759"/>
<dbReference type="Proteomes" id="UP000807716">
    <property type="component" value="Unassembled WGS sequence"/>
</dbReference>
<reference evidence="6" key="1">
    <citation type="journal article" date="2020" name="Fungal Divers.">
        <title>Resolving the Mortierellaceae phylogeny through synthesis of multi-gene phylogenetics and phylogenomics.</title>
        <authorList>
            <person name="Vandepol N."/>
            <person name="Liber J."/>
            <person name="Desiro A."/>
            <person name="Na H."/>
            <person name="Kennedy M."/>
            <person name="Barry K."/>
            <person name="Grigoriev I.V."/>
            <person name="Miller A.N."/>
            <person name="O'Donnell K."/>
            <person name="Stajich J.E."/>
            <person name="Bonito G."/>
        </authorList>
    </citation>
    <scope>NUCLEOTIDE SEQUENCE</scope>
    <source>
        <strain evidence="6">BC1065</strain>
    </source>
</reference>
<comment type="similarity">
    <text evidence="2">Belongs to the cytochrome c oxidase subunit 6B family.</text>
</comment>
<comment type="caution">
    <text evidence="6">The sequence shown here is derived from an EMBL/GenBank/DDBJ whole genome shotgun (WGS) entry which is preliminary data.</text>
</comment>
<dbReference type="Gene3D" id="1.10.10.140">
    <property type="entry name" value="Cytochrome c oxidase, subunit VIb"/>
    <property type="match status" value="1"/>
</dbReference>